<comment type="caution">
    <text evidence="2">The sequence shown here is derived from an EMBL/GenBank/DDBJ whole genome shotgun (WGS) entry which is preliminary data.</text>
</comment>
<dbReference type="EMBL" id="NKXS01004403">
    <property type="protein sequence ID" value="PIN06480.1"/>
    <property type="molecule type" value="Genomic_DNA"/>
</dbReference>
<dbReference type="PANTHER" id="PTHR34961:SF1">
    <property type="entry name" value="ROOT MERISTEM GROWTH FACTOR 10"/>
    <property type="match status" value="1"/>
</dbReference>
<dbReference type="Proteomes" id="UP000231279">
    <property type="component" value="Unassembled WGS sequence"/>
</dbReference>
<keyword evidence="3" id="KW-1185">Reference proteome</keyword>
<evidence type="ECO:0000256" key="1">
    <source>
        <dbReference type="SAM" id="MobiDB-lite"/>
    </source>
</evidence>
<dbReference type="AlphaFoldDB" id="A0A2G9GN82"/>
<reference evidence="3" key="1">
    <citation type="journal article" date="2018" name="Gigascience">
        <title>Genome assembly of the Pink Ipe (Handroanthus impetiginosus, Bignoniaceae), a highly valued, ecologically keystone Neotropical timber forest tree.</title>
        <authorList>
            <person name="Silva-Junior O.B."/>
            <person name="Grattapaglia D."/>
            <person name="Novaes E."/>
            <person name="Collevatti R.G."/>
        </authorList>
    </citation>
    <scope>NUCLEOTIDE SEQUENCE [LARGE SCALE GENOMIC DNA]</scope>
    <source>
        <strain evidence="3">cv. UFG-1</strain>
    </source>
</reference>
<dbReference type="PANTHER" id="PTHR34961">
    <property type="entry name" value="TRANSMEMBRANE PROTEIN"/>
    <property type="match status" value="1"/>
</dbReference>
<dbReference type="OrthoDB" id="689613at2759"/>
<feature type="region of interest" description="Disordered" evidence="1">
    <location>
        <begin position="68"/>
        <end position="94"/>
    </location>
</feature>
<protein>
    <submittedName>
        <fullName evidence="2">Uncharacterized protein</fullName>
    </submittedName>
</protein>
<dbReference type="InterPro" id="IPR053313">
    <property type="entry name" value="RGF"/>
</dbReference>
<name>A0A2G9GN82_9LAMI</name>
<sequence length="94" mass="10796">MSLTRATKKKNEELNSARVSSVPNAFKDAKEEAIFEEKKVINTETNEQKWAKLVSGTTTTEYVSWRMPHKKRGKQEPGFNLDYLPPKTHPPVHN</sequence>
<proteinExistence type="predicted"/>
<accession>A0A2G9GN82</accession>
<feature type="region of interest" description="Disordered" evidence="1">
    <location>
        <begin position="1"/>
        <end position="23"/>
    </location>
</feature>
<evidence type="ECO:0000313" key="2">
    <source>
        <dbReference type="EMBL" id="PIN06480.1"/>
    </source>
</evidence>
<gene>
    <name evidence="2" type="ORF">CDL12_20960</name>
</gene>
<organism evidence="2 3">
    <name type="scientific">Handroanthus impetiginosus</name>
    <dbReference type="NCBI Taxonomy" id="429701"/>
    <lineage>
        <taxon>Eukaryota</taxon>
        <taxon>Viridiplantae</taxon>
        <taxon>Streptophyta</taxon>
        <taxon>Embryophyta</taxon>
        <taxon>Tracheophyta</taxon>
        <taxon>Spermatophyta</taxon>
        <taxon>Magnoliopsida</taxon>
        <taxon>eudicotyledons</taxon>
        <taxon>Gunneridae</taxon>
        <taxon>Pentapetalae</taxon>
        <taxon>asterids</taxon>
        <taxon>lamiids</taxon>
        <taxon>Lamiales</taxon>
        <taxon>Bignoniaceae</taxon>
        <taxon>Crescentiina</taxon>
        <taxon>Tabebuia alliance</taxon>
        <taxon>Handroanthus</taxon>
    </lineage>
</organism>
<evidence type="ECO:0000313" key="3">
    <source>
        <dbReference type="Proteomes" id="UP000231279"/>
    </source>
</evidence>